<dbReference type="SUPFAM" id="SSF53271">
    <property type="entry name" value="PRTase-like"/>
    <property type="match status" value="1"/>
</dbReference>
<dbReference type="GO" id="GO:0002189">
    <property type="term" value="C:ribose phosphate diphosphokinase complex"/>
    <property type="evidence" value="ECO:0007669"/>
    <property type="project" value="TreeGrafter"/>
</dbReference>
<keyword evidence="10" id="KW-0067">ATP-binding</keyword>
<dbReference type="EC" id="2.7.6.1" evidence="4"/>
<dbReference type="InterPro" id="IPR037515">
    <property type="entry name" value="Rib-P_diPkinase_bac"/>
</dbReference>
<dbReference type="GO" id="GO:0009156">
    <property type="term" value="P:ribonucleoside monophosphate biosynthetic process"/>
    <property type="evidence" value="ECO:0007669"/>
    <property type="project" value="InterPro"/>
</dbReference>
<feature type="domain" description="GHMP kinase C-terminal" evidence="13">
    <location>
        <begin position="3"/>
        <end position="55"/>
    </location>
</feature>
<dbReference type="InterPro" id="IPR036554">
    <property type="entry name" value="GHMP_kinase_C_sf"/>
</dbReference>
<organism evidence="15 16">
    <name type="scientific">Linnemannia gamsii</name>
    <dbReference type="NCBI Taxonomy" id="64522"/>
    <lineage>
        <taxon>Eukaryota</taxon>
        <taxon>Fungi</taxon>
        <taxon>Fungi incertae sedis</taxon>
        <taxon>Mucoromycota</taxon>
        <taxon>Mortierellomycotina</taxon>
        <taxon>Mortierellomycetes</taxon>
        <taxon>Mortierellales</taxon>
        <taxon>Mortierellaceae</taxon>
        <taxon>Linnemannia</taxon>
    </lineage>
</organism>
<evidence type="ECO:0000313" key="15">
    <source>
        <dbReference type="EMBL" id="KAG0322465.1"/>
    </source>
</evidence>
<dbReference type="NCBIfam" id="TIGR01251">
    <property type="entry name" value="ribP_PPkin"/>
    <property type="match status" value="1"/>
</dbReference>
<dbReference type="GO" id="GO:0004749">
    <property type="term" value="F:ribose phosphate diphosphokinase activity"/>
    <property type="evidence" value="ECO:0007669"/>
    <property type="project" value="UniProtKB-EC"/>
</dbReference>
<keyword evidence="6" id="KW-0479">Metal-binding</keyword>
<dbReference type="InterPro" id="IPR000842">
    <property type="entry name" value="PRib_PP_synth_CS"/>
</dbReference>
<dbReference type="Pfam" id="PF13793">
    <property type="entry name" value="Pribosyltran_N"/>
    <property type="match status" value="1"/>
</dbReference>
<evidence type="ECO:0000256" key="12">
    <source>
        <dbReference type="ARBA" id="ARBA00049535"/>
    </source>
</evidence>
<dbReference type="SUPFAM" id="SSF55060">
    <property type="entry name" value="GHMP Kinase, C-terminal domain"/>
    <property type="match status" value="1"/>
</dbReference>
<sequence>MQAVVAGKYAEVAQVLDWFKAVAPARMTGSGASVFAVFLSKDEALSVQAALPAGWHSQVYMSSDGLKVFTGNANPKLAHDVVKILGIPLGKAMVSRFSDGEIQVEIQENVRGKEVFVLQPTCAPTNDNLMELMIMVDALKRASAGRITAAIPYFGYARQDRRPRSARVAISAKLVANMLQIAGVGRIITMDLHADQIQGFFDIPVDNIYATPILLGDLRKQNHKDLLVVSPDVGGVVRARALAKQLNTDLAIIDKRRPKANVAEVMHVIGEVEGRTCVIMDDMVDTAGTLCKAAQVLKTRGARQVFAYTTHPVLSGEAVKRVAESELDELVVADTIPLRDDARACAKIRQLSSASLLAETFSRIRRGDSVMSLFADS</sequence>
<feature type="domain" description="Ribose-phosphate pyrophosphokinase N-terminal" evidence="14">
    <location>
        <begin position="66"/>
        <end position="183"/>
    </location>
</feature>
<dbReference type="InterPro" id="IPR029099">
    <property type="entry name" value="Pribosyltran_N"/>
</dbReference>
<keyword evidence="7" id="KW-0545">Nucleotide biosynthesis</keyword>
<evidence type="ECO:0000256" key="3">
    <source>
        <dbReference type="ARBA" id="ARBA00006478"/>
    </source>
</evidence>
<evidence type="ECO:0000313" key="16">
    <source>
        <dbReference type="Proteomes" id="UP000823405"/>
    </source>
</evidence>
<dbReference type="InterPro" id="IPR000836">
    <property type="entry name" value="PRTase_dom"/>
</dbReference>
<dbReference type="GO" id="GO:0016301">
    <property type="term" value="F:kinase activity"/>
    <property type="evidence" value="ECO:0007669"/>
    <property type="project" value="UniProtKB-KW"/>
</dbReference>
<dbReference type="InterPro" id="IPR005946">
    <property type="entry name" value="Rib-P_diPkinase"/>
</dbReference>
<dbReference type="Pfam" id="PF14572">
    <property type="entry name" value="Pribosyl_synth"/>
    <property type="match status" value="1"/>
</dbReference>
<dbReference type="EMBL" id="JAAAIN010000028">
    <property type="protein sequence ID" value="KAG0322465.1"/>
    <property type="molecule type" value="Genomic_DNA"/>
</dbReference>
<dbReference type="Gene3D" id="3.30.70.890">
    <property type="entry name" value="GHMP kinase, C-terminal domain"/>
    <property type="match status" value="1"/>
</dbReference>
<comment type="pathway">
    <text evidence="2">Metabolic intermediate biosynthesis; 5-phospho-alpha-D-ribose 1-diphosphate biosynthesis; 5-phospho-alpha-D-ribose 1-diphosphate from D-ribose 5-phosphate (route I): step 1/1.</text>
</comment>
<dbReference type="Gene3D" id="3.40.50.2020">
    <property type="match status" value="2"/>
</dbReference>
<comment type="similarity">
    <text evidence="3">Belongs to the ribose-phosphate pyrophosphokinase family.</text>
</comment>
<dbReference type="InterPro" id="IPR013750">
    <property type="entry name" value="GHMP_kinase_C_dom"/>
</dbReference>
<evidence type="ECO:0000256" key="7">
    <source>
        <dbReference type="ARBA" id="ARBA00022727"/>
    </source>
</evidence>
<dbReference type="NCBIfam" id="NF002320">
    <property type="entry name" value="PRK01259.1"/>
    <property type="match status" value="1"/>
</dbReference>
<keyword evidence="9" id="KW-0418">Kinase</keyword>
<gene>
    <name evidence="15" type="ORF">BGZ97_006319</name>
</gene>
<comment type="cofactor">
    <cofactor evidence="1">
        <name>Mg(2+)</name>
        <dbReference type="ChEBI" id="CHEBI:18420"/>
    </cofactor>
</comment>
<dbReference type="PANTHER" id="PTHR10210:SF41">
    <property type="entry name" value="RIBOSE-PHOSPHATE PYROPHOSPHOKINASE 1, CHLOROPLASTIC"/>
    <property type="match status" value="1"/>
</dbReference>
<dbReference type="OrthoDB" id="413572at2759"/>
<comment type="catalytic activity">
    <reaction evidence="12">
        <text>D-ribose 5-phosphate + ATP = 5-phospho-alpha-D-ribose 1-diphosphate + AMP + H(+)</text>
        <dbReference type="Rhea" id="RHEA:15609"/>
        <dbReference type="ChEBI" id="CHEBI:15378"/>
        <dbReference type="ChEBI" id="CHEBI:30616"/>
        <dbReference type="ChEBI" id="CHEBI:58017"/>
        <dbReference type="ChEBI" id="CHEBI:78346"/>
        <dbReference type="ChEBI" id="CHEBI:456215"/>
        <dbReference type="EC" id="2.7.6.1"/>
    </reaction>
</comment>
<evidence type="ECO:0000256" key="8">
    <source>
        <dbReference type="ARBA" id="ARBA00022741"/>
    </source>
</evidence>
<dbReference type="PROSITE" id="PS00114">
    <property type="entry name" value="PRPP_SYNTHASE"/>
    <property type="match status" value="1"/>
</dbReference>
<dbReference type="GO" id="GO:0005737">
    <property type="term" value="C:cytoplasm"/>
    <property type="evidence" value="ECO:0007669"/>
    <property type="project" value="TreeGrafter"/>
</dbReference>
<dbReference type="HAMAP" id="MF_00583_B">
    <property type="entry name" value="RibP_PPkinase_B"/>
    <property type="match status" value="1"/>
</dbReference>
<evidence type="ECO:0000259" key="13">
    <source>
        <dbReference type="Pfam" id="PF08544"/>
    </source>
</evidence>
<evidence type="ECO:0000256" key="5">
    <source>
        <dbReference type="ARBA" id="ARBA00022679"/>
    </source>
</evidence>
<dbReference type="SMART" id="SM01400">
    <property type="entry name" value="Pribosyltran_N"/>
    <property type="match status" value="1"/>
</dbReference>
<evidence type="ECO:0000256" key="9">
    <source>
        <dbReference type="ARBA" id="ARBA00022777"/>
    </source>
</evidence>
<dbReference type="Pfam" id="PF08544">
    <property type="entry name" value="GHMP_kinases_C"/>
    <property type="match status" value="1"/>
</dbReference>
<comment type="caution">
    <text evidence="15">The sequence shown here is derived from an EMBL/GenBank/DDBJ whole genome shotgun (WGS) entry which is preliminary data.</text>
</comment>
<dbReference type="PANTHER" id="PTHR10210">
    <property type="entry name" value="RIBOSE-PHOSPHATE DIPHOSPHOKINASE FAMILY MEMBER"/>
    <property type="match status" value="1"/>
</dbReference>
<evidence type="ECO:0000256" key="11">
    <source>
        <dbReference type="ARBA" id="ARBA00022842"/>
    </source>
</evidence>
<dbReference type="GO" id="GO:0005524">
    <property type="term" value="F:ATP binding"/>
    <property type="evidence" value="ECO:0007669"/>
    <property type="project" value="UniProtKB-KW"/>
</dbReference>
<dbReference type="InterPro" id="IPR029057">
    <property type="entry name" value="PRTase-like"/>
</dbReference>
<dbReference type="GO" id="GO:0000287">
    <property type="term" value="F:magnesium ion binding"/>
    <property type="evidence" value="ECO:0007669"/>
    <property type="project" value="InterPro"/>
</dbReference>
<keyword evidence="11" id="KW-0460">Magnesium</keyword>
<keyword evidence="5" id="KW-0808">Transferase</keyword>
<dbReference type="Proteomes" id="UP000823405">
    <property type="component" value="Unassembled WGS sequence"/>
</dbReference>
<dbReference type="GO" id="GO:0006164">
    <property type="term" value="P:purine nucleotide biosynthetic process"/>
    <property type="evidence" value="ECO:0007669"/>
    <property type="project" value="TreeGrafter"/>
</dbReference>
<evidence type="ECO:0000256" key="10">
    <source>
        <dbReference type="ARBA" id="ARBA00022840"/>
    </source>
</evidence>
<dbReference type="CDD" id="cd06223">
    <property type="entry name" value="PRTases_typeI"/>
    <property type="match status" value="1"/>
</dbReference>
<evidence type="ECO:0000256" key="6">
    <source>
        <dbReference type="ARBA" id="ARBA00022723"/>
    </source>
</evidence>
<proteinExistence type="inferred from homology"/>
<dbReference type="FunFam" id="3.40.50.2020:FF:000001">
    <property type="entry name" value="Ribose-phosphate pyrophosphokinase"/>
    <property type="match status" value="1"/>
</dbReference>
<keyword evidence="8" id="KW-0547">Nucleotide-binding</keyword>
<evidence type="ECO:0000256" key="4">
    <source>
        <dbReference type="ARBA" id="ARBA00013247"/>
    </source>
</evidence>
<protein>
    <recommendedName>
        <fullName evidence="4">ribose-phosphate diphosphokinase</fullName>
        <ecNumber evidence="4">2.7.6.1</ecNumber>
    </recommendedName>
</protein>
<dbReference type="GO" id="GO:0006015">
    <property type="term" value="P:5-phosphoribose 1-diphosphate biosynthetic process"/>
    <property type="evidence" value="ECO:0007669"/>
    <property type="project" value="TreeGrafter"/>
</dbReference>
<keyword evidence="16" id="KW-1185">Reference proteome</keyword>
<evidence type="ECO:0000256" key="2">
    <source>
        <dbReference type="ARBA" id="ARBA00004996"/>
    </source>
</evidence>
<dbReference type="AlphaFoldDB" id="A0A9P6UW93"/>
<evidence type="ECO:0000256" key="1">
    <source>
        <dbReference type="ARBA" id="ARBA00001946"/>
    </source>
</evidence>
<name>A0A9P6UW93_9FUNG</name>
<evidence type="ECO:0000259" key="14">
    <source>
        <dbReference type="Pfam" id="PF13793"/>
    </source>
</evidence>
<accession>A0A9P6UW93</accession>
<reference evidence="15" key="1">
    <citation type="journal article" date="2020" name="Fungal Divers.">
        <title>Resolving the Mortierellaceae phylogeny through synthesis of multi-gene phylogenetics and phylogenomics.</title>
        <authorList>
            <person name="Vandepol N."/>
            <person name="Liber J."/>
            <person name="Desiro A."/>
            <person name="Na H."/>
            <person name="Kennedy M."/>
            <person name="Barry K."/>
            <person name="Grigoriev I.V."/>
            <person name="Miller A.N."/>
            <person name="O'Donnell K."/>
            <person name="Stajich J.E."/>
            <person name="Bonito G."/>
        </authorList>
    </citation>
    <scope>NUCLEOTIDE SEQUENCE</scope>
    <source>
        <strain evidence="15">NVP60</strain>
    </source>
</reference>